<dbReference type="AlphaFoldDB" id="A0A833YA96"/>
<feature type="region of interest" description="Disordered" evidence="1">
    <location>
        <begin position="63"/>
        <end position="99"/>
    </location>
</feature>
<proteinExistence type="predicted"/>
<evidence type="ECO:0000313" key="2">
    <source>
        <dbReference type="EMBL" id="KAF5479322.1"/>
    </source>
</evidence>
<accession>A0A833YA96</accession>
<dbReference type="Proteomes" id="UP000619265">
    <property type="component" value="Unassembled WGS sequence"/>
</dbReference>
<comment type="caution">
    <text evidence="2">The sequence shown here is derived from an EMBL/GenBank/DDBJ whole genome shotgun (WGS) entry which is preliminary data.</text>
</comment>
<reference evidence="2" key="2">
    <citation type="submission" date="2020-03" db="EMBL/GenBank/DDBJ databases">
        <title>Walnut 2.0.</title>
        <authorList>
            <person name="Marrano A."/>
            <person name="Britton M."/>
            <person name="Zimin A.V."/>
            <person name="Zaini P.A."/>
            <person name="Workman R."/>
            <person name="Puiu D."/>
            <person name="Bianco L."/>
            <person name="Allen B.J."/>
            <person name="Troggio M."/>
            <person name="Leslie C.A."/>
            <person name="Timp W."/>
            <person name="Dendekar A."/>
            <person name="Salzberg S.L."/>
            <person name="Neale D.B."/>
        </authorList>
    </citation>
    <scope>NUCLEOTIDE SEQUENCE</scope>
    <source>
        <tissue evidence="2">Leaves</tissue>
    </source>
</reference>
<feature type="compositionally biased region" description="Basic and acidic residues" evidence="1">
    <location>
        <begin position="66"/>
        <end position="78"/>
    </location>
</feature>
<protein>
    <submittedName>
        <fullName evidence="2">Uncharacterized protein</fullName>
    </submittedName>
</protein>
<evidence type="ECO:0000313" key="3">
    <source>
        <dbReference type="Proteomes" id="UP000619265"/>
    </source>
</evidence>
<name>A0A833YA96_JUGRE</name>
<dbReference type="EMBL" id="LIHL02000001">
    <property type="protein sequence ID" value="KAF5479322.1"/>
    <property type="molecule type" value="Genomic_DNA"/>
</dbReference>
<sequence>MGMISIIIISDEDEKRAWGIGRKEREGLRDKRAREIVDEDELGLTVAQEYGDSASVETGVDAVEDGTGHGDGELKLVHGGDVGGHNGHHLTPLDAERYD</sequence>
<reference evidence="2" key="1">
    <citation type="submission" date="2015-10" db="EMBL/GenBank/DDBJ databases">
        <authorList>
            <person name="Martinez-Garcia P.J."/>
            <person name="Crepeau M.W."/>
            <person name="Puiu D."/>
            <person name="Gonzalez-Ibeas D."/>
            <person name="Whalen J."/>
            <person name="Stevens K."/>
            <person name="Paul R."/>
            <person name="Butterfield T."/>
            <person name="Britton M."/>
            <person name="Reagan R."/>
            <person name="Chakraborty S."/>
            <person name="Walawage S.L."/>
            <person name="Vasquez-Gross H.A."/>
            <person name="Cardeno C."/>
            <person name="Famula R."/>
            <person name="Pratt K."/>
            <person name="Kuruganti S."/>
            <person name="Aradhya M.K."/>
            <person name="Leslie C.A."/>
            <person name="Dandekar A.M."/>
            <person name="Salzberg S.L."/>
            <person name="Wegrzyn J.L."/>
            <person name="Langley C.H."/>
            <person name="Neale D.B."/>
        </authorList>
    </citation>
    <scope>NUCLEOTIDE SEQUENCE</scope>
    <source>
        <tissue evidence="2">Leaves</tissue>
    </source>
</reference>
<evidence type="ECO:0000256" key="1">
    <source>
        <dbReference type="SAM" id="MobiDB-lite"/>
    </source>
</evidence>
<gene>
    <name evidence="2" type="ORF">F2P56_000155</name>
</gene>
<organism evidence="2 3">
    <name type="scientific">Juglans regia</name>
    <name type="common">English walnut</name>
    <dbReference type="NCBI Taxonomy" id="51240"/>
    <lineage>
        <taxon>Eukaryota</taxon>
        <taxon>Viridiplantae</taxon>
        <taxon>Streptophyta</taxon>
        <taxon>Embryophyta</taxon>
        <taxon>Tracheophyta</taxon>
        <taxon>Spermatophyta</taxon>
        <taxon>Magnoliopsida</taxon>
        <taxon>eudicotyledons</taxon>
        <taxon>Gunneridae</taxon>
        <taxon>Pentapetalae</taxon>
        <taxon>rosids</taxon>
        <taxon>fabids</taxon>
        <taxon>Fagales</taxon>
        <taxon>Juglandaceae</taxon>
        <taxon>Juglans</taxon>
    </lineage>
</organism>
<dbReference type="Gramene" id="Jr01_01710_p2">
    <property type="protein sequence ID" value="cds.Jr01_01710_p2"/>
    <property type="gene ID" value="Jr01_01710"/>
</dbReference>